<dbReference type="SUPFAM" id="SSF55961">
    <property type="entry name" value="Bet v1-like"/>
    <property type="match status" value="1"/>
</dbReference>
<dbReference type="EMBL" id="JBHSJO010000003">
    <property type="protein sequence ID" value="MFC5020426.1"/>
    <property type="molecule type" value="Genomic_DNA"/>
</dbReference>
<reference evidence="2" key="1">
    <citation type="journal article" date="2019" name="Int. J. Syst. Evol. Microbiol.">
        <title>The Global Catalogue of Microorganisms (GCM) 10K type strain sequencing project: providing services to taxonomists for standard genome sequencing and annotation.</title>
        <authorList>
            <consortium name="The Broad Institute Genomics Platform"/>
            <consortium name="The Broad Institute Genome Sequencing Center for Infectious Disease"/>
            <person name="Wu L."/>
            <person name="Ma J."/>
        </authorList>
    </citation>
    <scope>NUCLEOTIDE SEQUENCE [LARGE SCALE GENOMIC DNA]</scope>
    <source>
        <strain evidence="2">CGMCC 4.1542</strain>
    </source>
</reference>
<keyword evidence="2" id="KW-1185">Reference proteome</keyword>
<accession>A0ABV9X5S1</accession>
<dbReference type="InterPro" id="IPR023393">
    <property type="entry name" value="START-like_dom_sf"/>
</dbReference>
<protein>
    <submittedName>
        <fullName evidence="1">SRPBCC family protein</fullName>
    </submittedName>
</protein>
<dbReference type="RefSeq" id="WP_328661843.1">
    <property type="nucleotide sequence ID" value="NZ_BAAATN010000029.1"/>
</dbReference>
<comment type="caution">
    <text evidence="1">The sequence shown here is derived from an EMBL/GenBank/DDBJ whole genome shotgun (WGS) entry which is preliminary data.</text>
</comment>
<dbReference type="Pfam" id="PF10604">
    <property type="entry name" value="Polyketide_cyc2"/>
    <property type="match status" value="1"/>
</dbReference>
<sequence length="157" mass="17311">MLLSFTESATLDGDLTSIWQTITDPAHWADWDPHLDGAGMDEPFQVGAEGWTNPRNVPGKRGPFKVVAVDPLRSYETESAMPLGKMCIVNRFEEAGPGRVRIIREVALHGGFVPVFKLFWYKSMRADIALTFAALEKEAARRHAAAGERAETTGGPR</sequence>
<gene>
    <name evidence="1" type="ORF">ACFPRC_37050</name>
</gene>
<name>A0ABV9X5S1_9ACTN</name>
<proteinExistence type="predicted"/>
<dbReference type="CDD" id="cd07812">
    <property type="entry name" value="SRPBCC"/>
    <property type="match status" value="1"/>
</dbReference>
<evidence type="ECO:0000313" key="2">
    <source>
        <dbReference type="Proteomes" id="UP001595855"/>
    </source>
</evidence>
<dbReference type="Gene3D" id="3.30.530.20">
    <property type="match status" value="1"/>
</dbReference>
<evidence type="ECO:0000313" key="1">
    <source>
        <dbReference type="EMBL" id="MFC5020426.1"/>
    </source>
</evidence>
<dbReference type="Proteomes" id="UP001595855">
    <property type="component" value="Unassembled WGS sequence"/>
</dbReference>
<dbReference type="InterPro" id="IPR019587">
    <property type="entry name" value="Polyketide_cyclase/dehydratase"/>
</dbReference>
<organism evidence="1 2">
    <name type="scientific">Streptomyces lienomycini</name>
    <dbReference type="NCBI Taxonomy" id="284035"/>
    <lineage>
        <taxon>Bacteria</taxon>
        <taxon>Bacillati</taxon>
        <taxon>Actinomycetota</taxon>
        <taxon>Actinomycetes</taxon>
        <taxon>Kitasatosporales</taxon>
        <taxon>Streptomycetaceae</taxon>
        <taxon>Streptomyces</taxon>
    </lineage>
</organism>